<dbReference type="Proteomes" id="UP000553632">
    <property type="component" value="Unassembled WGS sequence"/>
</dbReference>
<sequence length="109" mass="11957">LHNVTVLPWDAARAGFNRDLPSGKGLQAKRVMAQHLAARERRPTERYNAKLNGNGSVMAVAESRRTSSGKSEDMFAQSVRGCADTVRKISDAVNSSKFIRELIGNSELE</sequence>
<organism evidence="1 2">
    <name type="scientific">Perkinsus olseni</name>
    <name type="common">Perkinsus atlanticus</name>
    <dbReference type="NCBI Taxonomy" id="32597"/>
    <lineage>
        <taxon>Eukaryota</taxon>
        <taxon>Sar</taxon>
        <taxon>Alveolata</taxon>
        <taxon>Perkinsozoa</taxon>
        <taxon>Perkinsea</taxon>
        <taxon>Perkinsida</taxon>
        <taxon>Perkinsidae</taxon>
        <taxon>Perkinsus</taxon>
    </lineage>
</organism>
<proteinExistence type="predicted"/>
<comment type="caution">
    <text evidence="1">The sequence shown here is derived from an EMBL/GenBank/DDBJ whole genome shotgun (WGS) entry which is preliminary data.</text>
</comment>
<gene>
    <name evidence="1" type="ORF">FOZ63_009388</name>
</gene>
<keyword evidence="2" id="KW-1185">Reference proteome</keyword>
<accession>A0A7J6QQA5</accession>
<reference evidence="1 2" key="1">
    <citation type="submission" date="2020-04" db="EMBL/GenBank/DDBJ databases">
        <title>Perkinsus olseni comparative genomics.</title>
        <authorList>
            <person name="Bogema D.R."/>
        </authorList>
    </citation>
    <scope>NUCLEOTIDE SEQUENCE [LARGE SCALE GENOMIC DNA]</scope>
    <source>
        <strain evidence="1 2">ATCC PRA-207</strain>
    </source>
</reference>
<dbReference type="AlphaFoldDB" id="A0A7J6QQA5"/>
<evidence type="ECO:0000313" key="2">
    <source>
        <dbReference type="Proteomes" id="UP000553632"/>
    </source>
</evidence>
<name>A0A7J6QQA5_PEROL</name>
<evidence type="ECO:0000313" key="1">
    <source>
        <dbReference type="EMBL" id="KAF4710321.1"/>
    </source>
</evidence>
<protein>
    <submittedName>
        <fullName evidence="1">Uncharacterized protein</fullName>
    </submittedName>
</protein>
<feature type="non-terminal residue" evidence="1">
    <location>
        <position position="109"/>
    </location>
</feature>
<dbReference type="EMBL" id="JABANO010031391">
    <property type="protein sequence ID" value="KAF4710321.1"/>
    <property type="molecule type" value="Genomic_DNA"/>
</dbReference>